<feature type="compositionally biased region" description="Low complexity" evidence="1">
    <location>
        <begin position="19"/>
        <end position="30"/>
    </location>
</feature>
<dbReference type="GO" id="GO:0005615">
    <property type="term" value="C:extracellular space"/>
    <property type="evidence" value="ECO:0007669"/>
    <property type="project" value="TreeGrafter"/>
</dbReference>
<proteinExistence type="predicted"/>
<accession>A0A897N4P0</accession>
<dbReference type="SMART" id="SM00554">
    <property type="entry name" value="FAS1"/>
    <property type="match status" value="1"/>
</dbReference>
<dbReference type="AlphaFoldDB" id="A0A897N4P0"/>
<protein>
    <submittedName>
        <fullName evidence="3">Surface protein containing fasciclin-like repeats</fullName>
    </submittedName>
</protein>
<dbReference type="PANTHER" id="PTHR10900:SF77">
    <property type="entry name" value="FI19380P1"/>
    <property type="match status" value="1"/>
</dbReference>
<feature type="region of interest" description="Disordered" evidence="1">
    <location>
        <begin position="19"/>
        <end position="38"/>
    </location>
</feature>
<dbReference type="Proteomes" id="UP000663525">
    <property type="component" value="Chromosome"/>
</dbReference>
<dbReference type="PANTHER" id="PTHR10900">
    <property type="entry name" value="PERIOSTIN-RELATED"/>
    <property type="match status" value="1"/>
</dbReference>
<sequence length="178" mass="18696">MIGATGAAFALGGIGTAGARGPARAKGRGIANERRRQGASAEPTIVELAIAANDEGGPYEGQFDVLIAALVAKPDLLETLNTRRGQYTVFAPIDAAFNAIGFDEENADEIPADILLYHLTRGRRYADSVLGAPRLRMLNREFVTQDGGVLNDEQATIVVTDLEAANGVVHAVDGVLLP</sequence>
<name>A0A897N4P0_9EURY</name>
<dbReference type="InterPro" id="IPR000782">
    <property type="entry name" value="FAS1_domain"/>
</dbReference>
<dbReference type="InterPro" id="IPR050904">
    <property type="entry name" value="Adhesion/Biosynth-related"/>
</dbReference>
<evidence type="ECO:0000313" key="3">
    <source>
        <dbReference type="EMBL" id="QSG06223.1"/>
    </source>
</evidence>
<dbReference type="GeneID" id="68855475"/>
<dbReference type="PROSITE" id="PS50213">
    <property type="entry name" value="FAS1"/>
    <property type="match status" value="1"/>
</dbReference>
<dbReference type="SUPFAM" id="SSF82153">
    <property type="entry name" value="FAS1 domain"/>
    <property type="match status" value="1"/>
</dbReference>
<evidence type="ECO:0000313" key="4">
    <source>
        <dbReference type="Proteomes" id="UP000663525"/>
    </source>
</evidence>
<dbReference type="Gene3D" id="2.30.180.10">
    <property type="entry name" value="FAS1 domain"/>
    <property type="match status" value="1"/>
</dbReference>
<dbReference type="InterPro" id="IPR036378">
    <property type="entry name" value="FAS1_dom_sf"/>
</dbReference>
<feature type="domain" description="FAS1" evidence="2">
    <location>
        <begin position="43"/>
        <end position="176"/>
    </location>
</feature>
<reference evidence="3" key="1">
    <citation type="submission" date="2020-11" db="EMBL/GenBank/DDBJ databases">
        <title>Carbohydrate-dependent, anaerobic sulfur respiration: A novel catabolism in halophilic archaea.</title>
        <authorList>
            <person name="Sorokin D.Y."/>
            <person name="Messina E."/>
            <person name="Smedile F."/>
            <person name="La Cono V."/>
            <person name="Hallsworth J.E."/>
            <person name="Yakimov M.M."/>
        </authorList>
    </citation>
    <scope>NUCLEOTIDE SEQUENCE</scope>
    <source>
        <strain evidence="3">HSR12-1</strain>
    </source>
</reference>
<organism evidence="3 4">
    <name type="scientific">Halapricum desulfuricans</name>
    <dbReference type="NCBI Taxonomy" id="2841257"/>
    <lineage>
        <taxon>Archaea</taxon>
        <taxon>Methanobacteriati</taxon>
        <taxon>Methanobacteriota</taxon>
        <taxon>Stenosarchaea group</taxon>
        <taxon>Halobacteria</taxon>
        <taxon>Halobacteriales</taxon>
        <taxon>Haloarculaceae</taxon>
        <taxon>Halapricum</taxon>
    </lineage>
</organism>
<dbReference type="EMBL" id="CP064787">
    <property type="protein sequence ID" value="QSG06223.1"/>
    <property type="molecule type" value="Genomic_DNA"/>
</dbReference>
<dbReference type="Pfam" id="PF02469">
    <property type="entry name" value="Fasciclin"/>
    <property type="match status" value="1"/>
</dbReference>
<evidence type="ECO:0000256" key="1">
    <source>
        <dbReference type="SAM" id="MobiDB-lite"/>
    </source>
</evidence>
<dbReference type="RefSeq" id="WP_229112689.1">
    <property type="nucleotide sequence ID" value="NZ_CP064787.1"/>
</dbReference>
<gene>
    <name evidence="3" type="ORF">HSR121_1889</name>
</gene>
<evidence type="ECO:0000259" key="2">
    <source>
        <dbReference type="PROSITE" id="PS50213"/>
    </source>
</evidence>